<dbReference type="RefSeq" id="WP_042678744.1">
    <property type="nucleotide sequence ID" value="NZ_CABKTM010000007.1"/>
</dbReference>
<organism evidence="7 8">
    <name type="scientific">Anaerosalibacter massiliensis</name>
    <dbReference type="NCBI Taxonomy" id="1347392"/>
    <lineage>
        <taxon>Bacteria</taxon>
        <taxon>Bacillati</taxon>
        <taxon>Bacillota</taxon>
        <taxon>Tissierellia</taxon>
        <taxon>Tissierellales</taxon>
        <taxon>Sporanaerobacteraceae</taxon>
        <taxon>Anaerosalibacter</taxon>
    </lineage>
</organism>
<dbReference type="AlphaFoldDB" id="A0A9X2S5L9"/>
<keyword evidence="8" id="KW-1185">Reference proteome</keyword>
<evidence type="ECO:0000256" key="1">
    <source>
        <dbReference type="ARBA" id="ARBA00004651"/>
    </source>
</evidence>
<gene>
    <name evidence="7" type="ORF">NSA23_11330</name>
</gene>
<evidence type="ECO:0000256" key="6">
    <source>
        <dbReference type="SAM" id="Phobius"/>
    </source>
</evidence>
<feature type="transmembrane region" description="Helical" evidence="6">
    <location>
        <begin position="12"/>
        <end position="29"/>
    </location>
</feature>
<feature type="transmembrane region" description="Helical" evidence="6">
    <location>
        <begin position="76"/>
        <end position="96"/>
    </location>
</feature>
<feature type="transmembrane region" description="Helical" evidence="6">
    <location>
        <begin position="35"/>
        <end position="55"/>
    </location>
</feature>
<reference evidence="7" key="1">
    <citation type="submission" date="2022-07" db="EMBL/GenBank/DDBJ databases">
        <title>Enhanced cultured diversity of the mouse gut microbiota enables custom-made synthetic communities.</title>
        <authorList>
            <person name="Afrizal A."/>
        </authorList>
    </citation>
    <scope>NUCLEOTIDE SEQUENCE</scope>
    <source>
        <strain evidence="7">DSM 29482</strain>
    </source>
</reference>
<dbReference type="Proteomes" id="UP001142078">
    <property type="component" value="Unassembled WGS sequence"/>
</dbReference>
<evidence type="ECO:0000256" key="3">
    <source>
        <dbReference type="ARBA" id="ARBA00022692"/>
    </source>
</evidence>
<comment type="caution">
    <text evidence="7">The sequence shown here is derived from an EMBL/GenBank/DDBJ whole genome shotgun (WGS) entry which is preliminary data.</text>
</comment>
<keyword evidence="3 6" id="KW-0812">Transmembrane</keyword>
<dbReference type="EMBL" id="JANJZL010000008">
    <property type="protein sequence ID" value="MCR2044698.1"/>
    <property type="molecule type" value="Genomic_DNA"/>
</dbReference>
<evidence type="ECO:0000256" key="2">
    <source>
        <dbReference type="ARBA" id="ARBA00022475"/>
    </source>
</evidence>
<evidence type="ECO:0000256" key="4">
    <source>
        <dbReference type="ARBA" id="ARBA00022989"/>
    </source>
</evidence>
<dbReference type="InterPro" id="IPR005598">
    <property type="entry name" value="ATP_synth_I"/>
</dbReference>
<keyword evidence="4 6" id="KW-1133">Transmembrane helix</keyword>
<protein>
    <submittedName>
        <fullName evidence="7">ATP synthase subunit I</fullName>
    </submittedName>
</protein>
<dbReference type="Pfam" id="PF03899">
    <property type="entry name" value="ATP-synt_I"/>
    <property type="match status" value="1"/>
</dbReference>
<evidence type="ECO:0000256" key="5">
    <source>
        <dbReference type="ARBA" id="ARBA00023136"/>
    </source>
</evidence>
<sequence length="132" mass="14872">MLRDKEIIKIIKRTIALSLVVIGILLIVMKNGKTYALGMFFGSSIGILNFILMGSTINKAVQMDSKSAYGYSVRNYFIRYLIYFVVLSVAALADYLSFVTTALGLFMIKIVILSSAVYDTIKVRNRRKLNKK</sequence>
<keyword evidence="2" id="KW-1003">Cell membrane</keyword>
<name>A0A9X2S5L9_9FIRM</name>
<comment type="subcellular location">
    <subcellularLocation>
        <location evidence="1">Cell membrane</location>
        <topology evidence="1">Multi-pass membrane protein</topology>
    </subcellularLocation>
</comment>
<keyword evidence="5 6" id="KW-0472">Membrane</keyword>
<dbReference type="GO" id="GO:0005886">
    <property type="term" value="C:plasma membrane"/>
    <property type="evidence" value="ECO:0007669"/>
    <property type="project" value="UniProtKB-SubCell"/>
</dbReference>
<accession>A0A9X2S5L9</accession>
<proteinExistence type="predicted"/>
<evidence type="ECO:0000313" key="8">
    <source>
        <dbReference type="Proteomes" id="UP001142078"/>
    </source>
</evidence>
<dbReference type="OrthoDB" id="1707517at2"/>
<evidence type="ECO:0000313" key="7">
    <source>
        <dbReference type="EMBL" id="MCR2044698.1"/>
    </source>
</evidence>
<feature type="transmembrane region" description="Helical" evidence="6">
    <location>
        <begin position="102"/>
        <end position="121"/>
    </location>
</feature>